<evidence type="ECO:0000313" key="7">
    <source>
        <dbReference type="Proteomes" id="UP000230646"/>
    </source>
</evidence>
<dbReference type="AlphaFoldDB" id="A0A1J5GB31"/>
<name>A0A1J5GB31_9BACT</name>
<dbReference type="Proteomes" id="UP000231493">
    <property type="component" value="Unassembled WGS sequence"/>
</dbReference>
<evidence type="ECO:0000313" key="2">
    <source>
        <dbReference type="EMBL" id="PIX33334.1"/>
    </source>
</evidence>
<dbReference type="STRING" id="1805029.AUK42_07635"/>
<evidence type="ECO:0000313" key="4">
    <source>
        <dbReference type="EMBL" id="PJB57618.1"/>
    </source>
</evidence>
<evidence type="ECO:0000313" key="5">
    <source>
        <dbReference type="Proteomes" id="UP000182763"/>
    </source>
</evidence>
<dbReference type="EMBL" id="PFTV01000044">
    <property type="protein sequence ID" value="PJB57618.1"/>
    <property type="molecule type" value="Genomic_DNA"/>
</dbReference>
<accession>A0A2M8CEZ5</accession>
<organism evidence="1 5">
    <name type="scientific">Candidatus Infernicultor aquiphilus</name>
    <dbReference type="NCBI Taxonomy" id="1805029"/>
    <lineage>
        <taxon>Bacteria</taxon>
        <taxon>Pseudomonadati</taxon>
        <taxon>Atribacterota</taxon>
        <taxon>Candidatus Phoenicimicrobiia</taxon>
        <taxon>Candidatus Pheonicimicrobiales</taxon>
        <taxon>Candidatus Phoenicimicrobiaceae</taxon>
        <taxon>Candidatus Infernicultor</taxon>
    </lineage>
</organism>
<dbReference type="Proteomes" id="UP000228560">
    <property type="component" value="Unassembled WGS sequence"/>
</dbReference>
<dbReference type="EMBL" id="MNYY01000149">
    <property type="protein sequence ID" value="OIP66834.1"/>
    <property type="molecule type" value="Genomic_DNA"/>
</dbReference>
<reference evidence="2" key="3">
    <citation type="submission" date="2017-09" db="EMBL/GenBank/DDBJ databases">
        <title>Depth-based differentiation of microbial function through sediment-hosted aquifers and enrichment of novel symbionts in the deep terrestrial subsurface.</title>
        <authorList>
            <person name="Probst A.J."/>
            <person name="Ladd B."/>
            <person name="Jarett J.K."/>
            <person name="Geller-Mcgrath D.E."/>
            <person name="Sieber C.M.K."/>
            <person name="Emerson J.B."/>
            <person name="Anantharaman K."/>
            <person name="Thomas B.C."/>
            <person name="Malmstrom R."/>
            <person name="Stieglmeier M."/>
            <person name="Klingl A."/>
            <person name="Woyke T."/>
            <person name="Ryan C.M."/>
            <person name="Banfield J.F."/>
        </authorList>
    </citation>
    <scope>NUCLEOTIDE SEQUENCE</scope>
    <source>
        <strain evidence="2">CG_4_8_14_3_um_filter_34_18</strain>
    </source>
</reference>
<reference evidence="1 5" key="1">
    <citation type="journal article" date="2016" name="Environ. Microbiol.">
        <title>Genomic resolution of a cold subsurface aquifer community provides metabolic insights for novel microbes adapted to high CO concentrations.</title>
        <authorList>
            <person name="Probst A.J."/>
            <person name="Castelle C.J."/>
            <person name="Singh A."/>
            <person name="Brown C.T."/>
            <person name="Anantharaman K."/>
            <person name="Sharon I."/>
            <person name="Hug L.A."/>
            <person name="Burstein D."/>
            <person name="Emerson J.B."/>
            <person name="Thomas B.C."/>
            <person name="Banfield J.F."/>
        </authorList>
    </citation>
    <scope>NUCLEOTIDE SEQUENCE [LARGE SCALE GENOMIC DNA]</scope>
    <source>
        <strain evidence="1">CG2_30_33_13</strain>
    </source>
</reference>
<protein>
    <submittedName>
        <fullName evidence="1">Uncharacterized protein</fullName>
    </submittedName>
</protein>
<evidence type="ECO:0000313" key="6">
    <source>
        <dbReference type="Proteomes" id="UP000228560"/>
    </source>
</evidence>
<comment type="caution">
    <text evidence="1">The sequence shown here is derived from an EMBL/GenBank/DDBJ whole genome shotgun (WGS) entry which is preliminary data.</text>
</comment>
<reference evidence="6 7" key="2">
    <citation type="submission" date="2017-09" db="EMBL/GenBank/DDBJ databases">
        <title>Depth-based differentiation of microbial function through sediment-hosted aquifers and enrichment of novel symbionts in the deep terrestrial subsurface.</title>
        <authorList>
            <person name="Probst A.J."/>
            <person name="Ladd B."/>
            <person name="Jarett J.K."/>
            <person name="Geller-Mcgrath D.E."/>
            <person name="Sieber C.M."/>
            <person name="Emerson J.B."/>
            <person name="Anantharaman K."/>
            <person name="Thomas B.C."/>
            <person name="Malmstrom R."/>
            <person name="Stieglmeier M."/>
            <person name="Klingl A."/>
            <person name="Woyke T."/>
            <person name="Ryan C.M."/>
            <person name="Banfield J.F."/>
        </authorList>
    </citation>
    <scope>NUCLEOTIDE SEQUENCE [LARGE SCALE GENOMIC DNA]</scope>
    <source>
        <strain evidence="3">CG_4_10_14_3_um_filter_34_13</strain>
        <strain evidence="4">CG_4_9_14_3_um_filter_33_16</strain>
    </source>
</reference>
<gene>
    <name evidence="1" type="ORF">AUK42_07635</name>
    <name evidence="4" type="ORF">CO097_01815</name>
    <name evidence="3" type="ORF">COZ07_03305</name>
    <name evidence="2" type="ORF">COZ58_07950</name>
</gene>
<accession>A0A2M7PS25</accession>
<dbReference type="Proteomes" id="UP000182763">
    <property type="component" value="Unassembled WGS sequence"/>
</dbReference>
<dbReference type="EMBL" id="PFKO01000117">
    <property type="protein sequence ID" value="PIY33132.1"/>
    <property type="molecule type" value="Genomic_DNA"/>
</dbReference>
<accession>A0A1J5GB31</accession>
<dbReference type="EMBL" id="PFIP01000165">
    <property type="protein sequence ID" value="PIX33334.1"/>
    <property type="molecule type" value="Genomic_DNA"/>
</dbReference>
<evidence type="ECO:0000313" key="3">
    <source>
        <dbReference type="EMBL" id="PIY33132.1"/>
    </source>
</evidence>
<proteinExistence type="predicted"/>
<dbReference type="Proteomes" id="UP000230646">
    <property type="component" value="Unassembled WGS sequence"/>
</dbReference>
<accession>A0A2M7K5C9</accession>
<sequence length="61" mass="7062">MVISQKAKNIFKRFYIAIPGRINPTPTFPYITIPRSGRGQVCLLFGLQPFNKIKKYYLSII</sequence>
<evidence type="ECO:0000313" key="1">
    <source>
        <dbReference type="EMBL" id="OIP66834.1"/>
    </source>
</evidence>